<keyword evidence="1" id="KW-0812">Transmembrane</keyword>
<accession>J7IW27</accession>
<dbReference type="KEGG" id="dmi:Desmer_4228"/>
<dbReference type="EMBL" id="CP003629">
    <property type="protein sequence ID" value="AFQ46052.1"/>
    <property type="molecule type" value="Genomic_DNA"/>
</dbReference>
<dbReference type="AlphaFoldDB" id="J7IW27"/>
<sequence>MFGIKKRTSNPNSLFSPPSLFLHALTIGAAVWVGKAWGDKDDL</sequence>
<feature type="transmembrane region" description="Helical" evidence="1">
    <location>
        <begin position="20"/>
        <end position="38"/>
    </location>
</feature>
<organism evidence="2 3">
    <name type="scientific">Desulfosporosinus meridiei (strain ATCC BAA-275 / DSM 13257 / KCTC 12902 / NCIMB 13706 / S10)</name>
    <dbReference type="NCBI Taxonomy" id="768704"/>
    <lineage>
        <taxon>Bacteria</taxon>
        <taxon>Bacillati</taxon>
        <taxon>Bacillota</taxon>
        <taxon>Clostridia</taxon>
        <taxon>Eubacteriales</taxon>
        <taxon>Desulfitobacteriaceae</taxon>
        <taxon>Desulfosporosinus</taxon>
    </lineage>
</organism>
<gene>
    <name evidence="2" type="ordered locus">Desmer_4228</name>
</gene>
<protein>
    <submittedName>
        <fullName evidence="2">Uncharacterized protein</fullName>
    </submittedName>
</protein>
<evidence type="ECO:0000313" key="3">
    <source>
        <dbReference type="Proteomes" id="UP000005262"/>
    </source>
</evidence>
<keyword evidence="1" id="KW-1133">Transmembrane helix</keyword>
<dbReference type="HOGENOM" id="CLU_3232670_0_0_9"/>
<keyword evidence="3" id="KW-1185">Reference proteome</keyword>
<reference evidence="2 3" key="1">
    <citation type="journal article" date="2012" name="J. Bacteriol.">
        <title>Complete genome sequences of Desulfosporosinus orientis DSM765T, Desulfosporosinus youngiae DSM17734T, Desulfosporosinus meridiei DSM13257T, and Desulfosporosinus acidiphilus DSM22704T.</title>
        <authorList>
            <person name="Pester M."/>
            <person name="Brambilla E."/>
            <person name="Alazard D."/>
            <person name="Rattei T."/>
            <person name="Weinmaier T."/>
            <person name="Han J."/>
            <person name="Lucas S."/>
            <person name="Lapidus A."/>
            <person name="Cheng J.F."/>
            <person name="Goodwin L."/>
            <person name="Pitluck S."/>
            <person name="Peters L."/>
            <person name="Ovchinnikova G."/>
            <person name="Teshima H."/>
            <person name="Detter J.C."/>
            <person name="Han C.S."/>
            <person name="Tapia R."/>
            <person name="Land M.L."/>
            <person name="Hauser L."/>
            <person name="Kyrpides N.C."/>
            <person name="Ivanova N.N."/>
            <person name="Pagani I."/>
            <person name="Huntmann M."/>
            <person name="Wei C.L."/>
            <person name="Davenport K.W."/>
            <person name="Daligault H."/>
            <person name="Chain P.S."/>
            <person name="Chen A."/>
            <person name="Mavromatis K."/>
            <person name="Markowitz V."/>
            <person name="Szeto E."/>
            <person name="Mikhailova N."/>
            <person name="Pati A."/>
            <person name="Wagner M."/>
            <person name="Woyke T."/>
            <person name="Ollivier B."/>
            <person name="Klenk H.P."/>
            <person name="Spring S."/>
            <person name="Loy A."/>
        </authorList>
    </citation>
    <scope>NUCLEOTIDE SEQUENCE [LARGE SCALE GENOMIC DNA]</scope>
    <source>
        <strain evidence="3">ATCC BAA-275 / DSM 13257 / NCIMB 13706 / S10</strain>
    </source>
</reference>
<dbReference type="Proteomes" id="UP000005262">
    <property type="component" value="Chromosome"/>
</dbReference>
<evidence type="ECO:0000313" key="2">
    <source>
        <dbReference type="EMBL" id="AFQ46052.1"/>
    </source>
</evidence>
<dbReference type="RefSeq" id="WP_014904960.1">
    <property type="nucleotide sequence ID" value="NC_018515.1"/>
</dbReference>
<proteinExistence type="predicted"/>
<name>J7IW27_DESMD</name>
<reference evidence="3" key="2">
    <citation type="submission" date="2012-08" db="EMBL/GenBank/DDBJ databases">
        <title>Finished genome of Desulfosporosinus meridiei DSM 13257.</title>
        <authorList>
            <person name="Huntemann M."/>
            <person name="Wei C.-L."/>
            <person name="Han J."/>
            <person name="Detter J.C."/>
            <person name="Han C."/>
            <person name="Davenport K."/>
            <person name="Daligault H."/>
            <person name="Erkkila T."/>
            <person name="Gu W."/>
            <person name="Munk A.C.C."/>
            <person name="Teshima H."/>
            <person name="Xu Y."/>
            <person name="Chain P."/>
            <person name="Tapia R."/>
            <person name="Chen A."/>
            <person name="Krypides N."/>
            <person name="Mavromatis K."/>
            <person name="Markowitz V."/>
            <person name="Szeto E."/>
            <person name="Ivanova N."/>
            <person name="Mikhailova N."/>
            <person name="Ovchinnikova G."/>
            <person name="Pagani I."/>
            <person name="Pati A."/>
            <person name="Goodwin L."/>
            <person name="Peters L."/>
            <person name="Pitluck S."/>
            <person name="Woyke T."/>
            <person name="Pester M."/>
            <person name="Spring S."/>
            <person name="Ollivier B."/>
            <person name="Rattei T."/>
            <person name="Klenk H.-P."/>
            <person name="Wagner M."/>
            <person name="Loy A."/>
        </authorList>
    </citation>
    <scope>NUCLEOTIDE SEQUENCE [LARGE SCALE GENOMIC DNA]</scope>
    <source>
        <strain evidence="3">ATCC BAA-275 / DSM 13257 / NCIMB 13706 / S10</strain>
    </source>
</reference>
<keyword evidence="1" id="KW-0472">Membrane</keyword>
<evidence type="ECO:0000256" key="1">
    <source>
        <dbReference type="SAM" id="Phobius"/>
    </source>
</evidence>